<comment type="caution">
    <text evidence="1">The sequence shown here is derived from an EMBL/GenBank/DDBJ whole genome shotgun (WGS) entry which is preliminary data.</text>
</comment>
<name>A0ACB9TLE4_HOLOL</name>
<accession>A0ACB9TLE4</accession>
<organism evidence="1 2">
    <name type="scientific">Holotrichia oblita</name>
    <name type="common">Chafer beetle</name>
    <dbReference type="NCBI Taxonomy" id="644536"/>
    <lineage>
        <taxon>Eukaryota</taxon>
        <taxon>Metazoa</taxon>
        <taxon>Ecdysozoa</taxon>
        <taxon>Arthropoda</taxon>
        <taxon>Hexapoda</taxon>
        <taxon>Insecta</taxon>
        <taxon>Pterygota</taxon>
        <taxon>Neoptera</taxon>
        <taxon>Endopterygota</taxon>
        <taxon>Coleoptera</taxon>
        <taxon>Polyphaga</taxon>
        <taxon>Scarabaeiformia</taxon>
        <taxon>Scarabaeidae</taxon>
        <taxon>Melolonthinae</taxon>
        <taxon>Holotrichia</taxon>
    </lineage>
</organism>
<reference evidence="1" key="1">
    <citation type="submission" date="2022-04" db="EMBL/GenBank/DDBJ databases">
        <title>Chromosome-scale genome assembly of Holotrichia oblita Faldermann.</title>
        <authorList>
            <person name="Rongchong L."/>
        </authorList>
    </citation>
    <scope>NUCLEOTIDE SEQUENCE</scope>
    <source>
        <strain evidence="1">81SQS9</strain>
    </source>
</reference>
<dbReference type="EMBL" id="CM043016">
    <property type="protein sequence ID" value="KAI4467610.1"/>
    <property type="molecule type" value="Genomic_DNA"/>
</dbReference>
<evidence type="ECO:0000313" key="1">
    <source>
        <dbReference type="EMBL" id="KAI4467610.1"/>
    </source>
</evidence>
<evidence type="ECO:0000313" key="2">
    <source>
        <dbReference type="Proteomes" id="UP001056778"/>
    </source>
</evidence>
<protein>
    <submittedName>
        <fullName evidence="1">Envoplakin</fullName>
    </submittedName>
</protein>
<proteinExistence type="predicted"/>
<keyword evidence="2" id="KW-1185">Reference proteome</keyword>
<sequence>MSIYRFVKDSDTSGPSKRLFLQGTSSSSTSGRHQRPLGPPIVTDLSDPKNIENLQAIYKKQKLSTEVLGSSIESTRTSRNNEDGTHRITTRIYRKVTTLTRGEEKSVTEDLTRRGNERSIKYRTETADSSKELKPVKRVKVRRFCLLFFDDISDIVVGQEPNVTAKDYLLRWAKRTTNKYPGVRVADFTSSWKDGLAFSAIIHRNRPDLLDWRQTRTQHARERMETAFYLAEREYGVTRLLDPEDVDTQEPDEKSLITYISSLHEVFPEPNPIHPLYDPASQQKVQEYREIASSLLLWMREKQSLMQDRSFPPTLIEMKKLAIESSRFRTEEIPPRHRDKQHLNQLFRDLDKYFKAIGEVEIEQELHIEKIEKHWSRLMVAYQERDKHIMEEMKRLEKLQRLAEKVHSIGISDIVVGQEPNVTAKDYLLRWAKRTTNKYPGVRVADFTSSWKDGLAFSAIIHRNRPDLLDWRQTRTQHARERMETAFYLAEREYGVTRLLDPEDVDTQEPDEKSLITYISSLHEVFPEPNPIHPLYDPASQQKVQEYREIASSLLLWMREKQSLMQDRSFPPTLIEMKKLAIESSRFRTEEIPPRHRDKQHLNQLFRDLDKYFKAIGEVEIEQELHIEKIEKHWSRLMVAYQERDKHIMEEMKRLEKLQRLAEKVHREIKHTDSGLDNIEQRIEEESRRIERIHPLEAKKIADHIDSDLANVEQNINSLFTDVHTLINSRYPQSGDLEKRVKKLHERWVEMKKLLLHKIAQPLANLRFPVEEKTVTKHLRTVQEVRNVDTNPHFRTLQESIEWCKNKLKQLQSADYGTDLASVQTELDIHQREHKQIDQYHSKVDTCVRAKQYFSGEELSLYTQHLSTLQKVYTELLTFSNSRMSDLDTLLDFIQSATNELQYLNEKEEIEVTRDWSDTNMNLQAVEKYYEQLMSELEKREIQFGAVQDRGESLVLQNHPASKAIEAHLAAMQAQWAWLLQLTHCLEEHLKHAHNYQSFYRDVTTAEQWLKEKDEIMNTEYSQGDFSLDRGEVLLQGMQQLRDELNQFGDQIHNLAMRAQEVVPLKLRRQPVTKPLSVVAICNYKKNNFVIKKEKECTLTDNSGRVRWRVHHKGVEEQVPGVCFVIPPPDKEAIDATERLRRQYDRSLLLWQKKQLRMRQNMIFVTIKVVKGWDLPQFIAIGADQRNAIRTALNEDADKLFAEGDPSDPQLRRLRREMDEVNRLFDEFEKRARAEEESKNKTRIFNNQISELQRVLDEAERVINQRVLSPLPRDIDTLEHLTREHKEFESRLQNLEPEIEQVKDTFRSITLKTPQHKKDLEKVLGKWNYIWNTSKLYMERLKCVEIVLSGMEEASQCISEFESKLAFAEELPSSEKALEAVHEDLLKLQSAVGQQQIAMDQLNDDFDNARRLTEKSRPNQHGTHSDVERLDKEIQKLNNRWTNVCAQLADRMRGCEQAYALLKNYNKAKEIEDDWMDGQYGKLEILPPIKERAKDHLEATRNLLNNAIERTPAIERVNQNGGRFIREGKIWSKGLQRFRESLLEAQPSLDASMAFRDRPAGQTGADVVSNDLDEFNARYENLLQLLYGRLKEIQIRSPGDILASVSLSNFRF</sequence>
<gene>
    <name evidence="1" type="ORF">MML48_2g00010699</name>
</gene>
<dbReference type="Proteomes" id="UP001056778">
    <property type="component" value="Chromosome 2"/>
</dbReference>